<evidence type="ECO:0000256" key="1">
    <source>
        <dbReference type="SAM" id="Phobius"/>
    </source>
</evidence>
<accession>A0A1I5C4C1</accession>
<feature type="transmembrane region" description="Helical" evidence="1">
    <location>
        <begin position="33"/>
        <end position="54"/>
    </location>
</feature>
<feature type="transmembrane region" description="Helical" evidence="1">
    <location>
        <begin position="6"/>
        <end position="26"/>
    </location>
</feature>
<dbReference type="Gene3D" id="1.10.1760.20">
    <property type="match status" value="1"/>
</dbReference>
<protein>
    <submittedName>
        <fullName evidence="2">Energy-coupling factor transport system substrate-specific component</fullName>
    </submittedName>
</protein>
<keyword evidence="3" id="KW-1185">Reference proteome</keyword>
<dbReference type="RefSeq" id="WP_091684001.1">
    <property type="nucleotide sequence ID" value="NZ_BAABFM010000017.1"/>
</dbReference>
<keyword evidence="1" id="KW-1133">Transmembrane helix</keyword>
<dbReference type="EMBL" id="FOWD01000002">
    <property type="protein sequence ID" value="SFN81839.1"/>
    <property type="molecule type" value="Genomic_DNA"/>
</dbReference>
<dbReference type="Proteomes" id="UP000198806">
    <property type="component" value="Unassembled WGS sequence"/>
</dbReference>
<reference evidence="2 3" key="1">
    <citation type="submission" date="2016-10" db="EMBL/GenBank/DDBJ databases">
        <authorList>
            <person name="de Groot N.N."/>
        </authorList>
    </citation>
    <scope>NUCLEOTIDE SEQUENCE [LARGE SCALE GENOMIC DNA]</scope>
    <source>
        <strain evidence="2 3">DSM 1283</strain>
    </source>
</reference>
<dbReference type="STRING" id="1527.SAMN04489757_102126"/>
<evidence type="ECO:0000313" key="3">
    <source>
        <dbReference type="Proteomes" id="UP000198806"/>
    </source>
</evidence>
<keyword evidence="1" id="KW-0812">Transmembrane</keyword>
<feature type="transmembrane region" description="Helical" evidence="1">
    <location>
        <begin position="94"/>
        <end position="119"/>
    </location>
</feature>
<proteinExistence type="predicted"/>
<gene>
    <name evidence="2" type="ORF">SAMN04489757_102126</name>
</gene>
<dbReference type="OrthoDB" id="5198189at2"/>
<sequence>MRIKDIVLIGMLSALLIAVKEVLAFLPNIELVSLLIILFALLLHKKTLLIISIFVLLECFIYGFGLWLINYFYIWFILYFIVRIFKREQSSFHWAVISGVFGLTFGALCSIPYLFMGWFNGSFLTGIQSAIAFWITGIPFDITHGISNFFITLFLFKPLYKNLNRVITKEIYIDKD</sequence>
<dbReference type="AlphaFoldDB" id="A0A1I5C4C1"/>
<organism evidence="2 3">
    <name type="scientific">Anaerocolumna aminovalerica</name>
    <dbReference type="NCBI Taxonomy" id="1527"/>
    <lineage>
        <taxon>Bacteria</taxon>
        <taxon>Bacillati</taxon>
        <taxon>Bacillota</taxon>
        <taxon>Clostridia</taxon>
        <taxon>Lachnospirales</taxon>
        <taxon>Lachnospiraceae</taxon>
        <taxon>Anaerocolumna</taxon>
    </lineage>
</organism>
<evidence type="ECO:0000313" key="2">
    <source>
        <dbReference type="EMBL" id="SFN81839.1"/>
    </source>
</evidence>
<name>A0A1I5C4C1_9FIRM</name>
<feature type="transmembrane region" description="Helical" evidence="1">
    <location>
        <begin position="60"/>
        <end position="82"/>
    </location>
</feature>
<keyword evidence="1" id="KW-0472">Membrane</keyword>
<feature type="transmembrane region" description="Helical" evidence="1">
    <location>
        <begin position="131"/>
        <end position="156"/>
    </location>
</feature>